<dbReference type="InterPro" id="IPR007419">
    <property type="entry name" value="BFD-like_2Fe2S-bd_dom"/>
</dbReference>
<keyword evidence="2" id="KW-0408">Iron</keyword>
<dbReference type="CDD" id="cd19946">
    <property type="entry name" value="GlpA-like_Fer2_BFD-like"/>
    <property type="match status" value="1"/>
</dbReference>
<dbReference type="Gene3D" id="1.10.10.1100">
    <property type="entry name" value="BFD-like [2Fe-2S]-binding domain"/>
    <property type="match status" value="1"/>
</dbReference>
<accession>A0ABS7L505</accession>
<reference evidence="6 7" key="1">
    <citation type="journal article" date="2020" name="New Microbes New Infect">
        <title>Sellimonas caecigallum sp. nov., description and genome sequence of a new member of the Sellimonas genus isolated from the cecum of feral chicken.</title>
        <authorList>
            <person name="Wongkuna S."/>
            <person name="Ghimire S."/>
            <person name="Antony L."/>
            <person name="Chankhamhaengdecha S."/>
            <person name="Janvilisri T."/>
            <person name="Scaria J."/>
        </authorList>
    </citation>
    <scope>NUCLEOTIDE SEQUENCE [LARGE SCALE GENOMIC DNA]</scope>
    <source>
        <strain evidence="6 7">SW451</strain>
    </source>
</reference>
<evidence type="ECO:0000256" key="2">
    <source>
        <dbReference type="ARBA" id="ARBA00023004"/>
    </source>
</evidence>
<evidence type="ECO:0000256" key="4">
    <source>
        <dbReference type="SAM" id="MobiDB-lite"/>
    </source>
</evidence>
<protein>
    <submittedName>
        <fullName evidence="6">(2Fe-2S)-binding protein</fullName>
    </submittedName>
</protein>
<dbReference type="InterPro" id="IPR041854">
    <property type="entry name" value="BFD-like_2Fe2S-bd_dom_sf"/>
</dbReference>
<dbReference type="Proteomes" id="UP000779049">
    <property type="component" value="Unassembled WGS sequence"/>
</dbReference>
<dbReference type="PROSITE" id="PS00198">
    <property type="entry name" value="4FE4S_FER_1"/>
    <property type="match status" value="1"/>
</dbReference>
<dbReference type="InterPro" id="IPR017896">
    <property type="entry name" value="4Fe4S_Fe-S-bd"/>
</dbReference>
<dbReference type="SUPFAM" id="SSF54862">
    <property type="entry name" value="4Fe-4S ferredoxins"/>
    <property type="match status" value="1"/>
</dbReference>
<evidence type="ECO:0000256" key="1">
    <source>
        <dbReference type="ARBA" id="ARBA00022723"/>
    </source>
</evidence>
<organism evidence="6 7">
    <name type="scientific">Sellimonas caecigallum</name>
    <dbReference type="NCBI Taxonomy" id="2592333"/>
    <lineage>
        <taxon>Bacteria</taxon>
        <taxon>Bacillati</taxon>
        <taxon>Bacillota</taxon>
        <taxon>Clostridia</taxon>
        <taxon>Lachnospirales</taxon>
        <taxon>Lachnospiraceae</taxon>
        <taxon>Sellimonas</taxon>
    </lineage>
</organism>
<name>A0ABS7L505_9FIRM</name>
<dbReference type="InterPro" id="IPR052745">
    <property type="entry name" value="G3P_Oxidase/Oxidoreductase"/>
</dbReference>
<gene>
    <name evidence="6" type="ORF">FLB61_02040</name>
</gene>
<dbReference type="EMBL" id="VIRV01000001">
    <property type="protein sequence ID" value="MBY0757892.1"/>
    <property type="molecule type" value="Genomic_DNA"/>
</dbReference>
<dbReference type="PROSITE" id="PS51379">
    <property type="entry name" value="4FE4S_FER_2"/>
    <property type="match status" value="1"/>
</dbReference>
<feature type="domain" description="4Fe-4S ferredoxin-type" evidence="5">
    <location>
        <begin position="66"/>
        <end position="95"/>
    </location>
</feature>
<dbReference type="InterPro" id="IPR017900">
    <property type="entry name" value="4Fe4S_Fe_S_CS"/>
</dbReference>
<evidence type="ECO:0000259" key="5">
    <source>
        <dbReference type="PROSITE" id="PS51379"/>
    </source>
</evidence>
<dbReference type="PANTHER" id="PTHR42720">
    <property type="entry name" value="GLYCEROL-3-PHOSPHATE DEHYDROGENASE"/>
    <property type="match status" value="1"/>
</dbReference>
<comment type="caution">
    <text evidence="6">The sequence shown here is derived from an EMBL/GenBank/DDBJ whole genome shotgun (WGS) entry which is preliminary data.</text>
</comment>
<keyword evidence="3" id="KW-0411">Iron-sulfur</keyword>
<evidence type="ECO:0000256" key="3">
    <source>
        <dbReference type="ARBA" id="ARBA00023014"/>
    </source>
</evidence>
<proteinExistence type="predicted"/>
<evidence type="ECO:0000313" key="7">
    <source>
        <dbReference type="Proteomes" id="UP000779049"/>
    </source>
</evidence>
<sequence length="284" mass="31193">MGTEKGIIYDGYPSAEEIRQANGWPEEERWEKGPVAVVECVQQIPCNPCEGACPFHAIQIGNPITNTPRVDTEKCVGCGMCVAACPGLAIFVVDKSLGNGLAAVSFPFEYVPLPQKGDQVDALSRAGEFVCKAEVIKVMNPERNDHTPVITLAVPKEYADQVRTMRRLRLPEKGEGFHKAEKDEILDDDVIVCRCEEITAGEIRKAIREYKATTVTEVKRRVRAGMGLCQGRTCGKIVARMIAEETGKPMSEILGSTDRPPVRPVSFGELAADKEESDDERDNV</sequence>
<keyword evidence="1" id="KW-0479">Metal-binding</keyword>
<feature type="compositionally biased region" description="Acidic residues" evidence="4">
    <location>
        <begin position="275"/>
        <end position="284"/>
    </location>
</feature>
<dbReference type="RefSeq" id="WP_087201855.1">
    <property type="nucleotide sequence ID" value="NZ_CP173660.1"/>
</dbReference>
<dbReference type="PANTHER" id="PTHR42720:SF1">
    <property type="entry name" value="GLYCEROL 3-PHOSPHATE OXIDASE"/>
    <property type="match status" value="1"/>
</dbReference>
<dbReference type="Pfam" id="PF00037">
    <property type="entry name" value="Fer4"/>
    <property type="match status" value="1"/>
</dbReference>
<dbReference type="Pfam" id="PF04324">
    <property type="entry name" value="Fer2_BFD"/>
    <property type="match status" value="1"/>
</dbReference>
<dbReference type="Gene3D" id="3.30.70.20">
    <property type="match status" value="1"/>
</dbReference>
<evidence type="ECO:0000313" key="6">
    <source>
        <dbReference type="EMBL" id="MBY0757892.1"/>
    </source>
</evidence>
<keyword evidence="7" id="KW-1185">Reference proteome</keyword>
<feature type="region of interest" description="Disordered" evidence="4">
    <location>
        <begin position="250"/>
        <end position="284"/>
    </location>
</feature>